<dbReference type="OrthoDB" id="333555at2759"/>
<feature type="region of interest" description="Disordered" evidence="1">
    <location>
        <begin position="141"/>
        <end position="160"/>
    </location>
</feature>
<dbReference type="PROSITE" id="PS51279">
    <property type="entry name" value="BCNT_C"/>
    <property type="match status" value="1"/>
</dbReference>
<feature type="compositionally biased region" description="Basic and acidic residues" evidence="1">
    <location>
        <begin position="246"/>
        <end position="261"/>
    </location>
</feature>
<dbReference type="Proteomes" id="UP000007494">
    <property type="component" value="Chromosome IX"/>
</dbReference>
<dbReference type="InParanoid" id="F0VBI8"/>
<evidence type="ECO:0000313" key="3">
    <source>
        <dbReference type="EMBL" id="CBZ50972.1"/>
    </source>
</evidence>
<dbReference type="EMBL" id="LN714484">
    <property type="protein sequence ID" value="CEL68275.1"/>
    <property type="molecule type" value="Genomic_DNA"/>
</dbReference>
<gene>
    <name evidence="4" type="ORF">BN1204_040470</name>
    <name evidence="3" type="ORF">NCLIV_040470</name>
</gene>
<proteinExistence type="predicted"/>
<feature type="compositionally biased region" description="Polar residues" evidence="1">
    <location>
        <begin position="50"/>
        <end position="61"/>
    </location>
</feature>
<organism evidence="3 5">
    <name type="scientific">Neospora caninum (strain Liverpool)</name>
    <dbReference type="NCBI Taxonomy" id="572307"/>
    <lineage>
        <taxon>Eukaryota</taxon>
        <taxon>Sar</taxon>
        <taxon>Alveolata</taxon>
        <taxon>Apicomplexa</taxon>
        <taxon>Conoidasida</taxon>
        <taxon>Coccidia</taxon>
        <taxon>Eucoccidiorida</taxon>
        <taxon>Eimeriorina</taxon>
        <taxon>Sarcocystidae</taxon>
        <taxon>Neospora</taxon>
    </lineage>
</organism>
<dbReference type="VEuPathDB" id="ToxoDB:NCLIV_040470"/>
<accession>F0VBI8</accession>
<feature type="compositionally biased region" description="Basic and acidic residues" evidence="1">
    <location>
        <begin position="109"/>
        <end position="132"/>
    </location>
</feature>
<dbReference type="InterPro" id="IPR011421">
    <property type="entry name" value="BCNT-C"/>
</dbReference>
<keyword evidence="5" id="KW-1185">Reference proteome</keyword>
<feature type="region of interest" description="Disordered" evidence="1">
    <location>
        <begin position="447"/>
        <end position="466"/>
    </location>
</feature>
<protein>
    <submittedName>
        <fullName evidence="4">Bucentaur or craniofacial development domain-containing protein</fullName>
    </submittedName>
</protein>
<evidence type="ECO:0000313" key="5">
    <source>
        <dbReference type="Proteomes" id="UP000007494"/>
    </source>
</evidence>
<name>F0VBI8_NEOCL</name>
<dbReference type="eggNOG" id="ENOG502S8BC">
    <property type="taxonomic scope" value="Eukaryota"/>
</dbReference>
<reference evidence="4" key="4">
    <citation type="journal article" date="2015" name="PLoS ONE">
        <title>Comprehensive Evaluation of Toxoplasma gondii VEG and Neospora caninum LIV Genomes with Tachyzoite Stage Transcriptome and Proteome Defines Novel Transcript Features.</title>
        <authorList>
            <person name="Ramaprasad A."/>
            <person name="Mourier T."/>
            <person name="Naeem R."/>
            <person name="Malas T.B."/>
            <person name="Moussa E."/>
            <person name="Panigrahi A."/>
            <person name="Vermont S.J."/>
            <person name="Otto T.D."/>
            <person name="Wastling J."/>
            <person name="Pain A."/>
        </authorList>
    </citation>
    <scope>NUCLEOTIDE SEQUENCE</scope>
    <source>
        <strain evidence="4">Liverpool</strain>
    </source>
</reference>
<feature type="compositionally biased region" description="Polar residues" evidence="1">
    <location>
        <begin position="147"/>
        <end position="156"/>
    </location>
</feature>
<reference evidence="3" key="2">
    <citation type="submission" date="2011-03" db="EMBL/GenBank/DDBJ databases">
        <title>Comparative genomics and transcriptomics of Neospora caninum and Toxoplasma gondii.</title>
        <authorList>
            <person name="Reid A.J."/>
            <person name="Sohal A."/>
            <person name="Harris D."/>
            <person name="Quail M."/>
            <person name="Sanders M."/>
            <person name="Berriman M."/>
            <person name="Wastling J.M."/>
            <person name="Pain A."/>
        </authorList>
    </citation>
    <scope>NUCLEOTIDE SEQUENCE</scope>
    <source>
        <strain evidence="3">Liverpool</strain>
    </source>
</reference>
<feature type="domain" description="BCNT-C" evidence="2">
    <location>
        <begin position="377"/>
        <end position="455"/>
    </location>
</feature>
<sequence length="466" mass="50536">MASLLDMKFGSDSEEDDEDYAGSAGSSEESGEDASDEEQDSTRAEGSCTHGDSSHPSQAPASTAWPEATRPAGTCIPDGGDGGDGDEMTVARRKPVIASSRRKRMLRGKQREDEKRKSKAAKKAEEEARKQETAALFAEMEKESREALSSYNSPTPTDDFLLQFHRRCPSTGEKRNQTWQQLQHHLSIAVSALQPTSQLRGGSAPLSGVVPKTQSTGQHAVSRGPLGPSDAESAGASAALGAQKAVDPEGRGGDGKPENLHDGTLATLSGTTATATTFSVREFKQRCRRPTDAAVIKLRDEAMRSLDTTGEVIVKKVARFAGQNIEVEARMEAASEEYQKFLQMQQKAQQLGGQFAELDGLVAGNPTVYRCSHETLAAWTSCVDAAGTVAALDGPSAINSVEKSQADWEKFKRDKGIEAELKKGHGYLDKQSFLAETEWRQHEKNVELRRRQQLQQQAQQPQSSRT</sequence>
<dbReference type="PANTHER" id="PTHR48407">
    <property type="entry name" value="CRANIOFACIAL DEVELOPMENT PROTEIN 1"/>
    <property type="match status" value="1"/>
</dbReference>
<dbReference type="Pfam" id="PF07572">
    <property type="entry name" value="BCNT"/>
    <property type="match status" value="1"/>
</dbReference>
<dbReference type="RefSeq" id="XP_003881005.1">
    <property type="nucleotide sequence ID" value="XM_003880956.1"/>
</dbReference>
<feature type="region of interest" description="Disordered" evidence="1">
    <location>
        <begin position="211"/>
        <end position="268"/>
    </location>
</feature>
<evidence type="ECO:0000313" key="4">
    <source>
        <dbReference type="EMBL" id="CEL68275.1"/>
    </source>
</evidence>
<dbReference type="AlphaFoldDB" id="F0VBI8"/>
<reference evidence="3" key="1">
    <citation type="submission" date="2011-02" db="EMBL/GenBank/DDBJ databases">
        <authorList>
            <person name="Aslett M."/>
        </authorList>
    </citation>
    <scope>NUCLEOTIDE SEQUENCE</scope>
    <source>
        <strain evidence="3">Liverpool</strain>
    </source>
</reference>
<dbReference type="GeneID" id="13439958"/>
<dbReference type="GO" id="GO:0000812">
    <property type="term" value="C:Swr1 complex"/>
    <property type="evidence" value="ECO:0007669"/>
    <property type="project" value="TreeGrafter"/>
</dbReference>
<dbReference type="InterPro" id="IPR027124">
    <property type="entry name" value="Swc5/CFDP1/2"/>
</dbReference>
<feature type="compositionally biased region" description="Acidic residues" evidence="1">
    <location>
        <begin position="29"/>
        <end position="39"/>
    </location>
</feature>
<feature type="compositionally biased region" description="Basic residues" evidence="1">
    <location>
        <begin position="91"/>
        <end position="108"/>
    </location>
</feature>
<evidence type="ECO:0000259" key="2">
    <source>
        <dbReference type="PROSITE" id="PS51279"/>
    </source>
</evidence>
<feature type="region of interest" description="Disordered" evidence="1">
    <location>
        <begin position="1"/>
        <end position="133"/>
    </location>
</feature>
<evidence type="ECO:0000256" key="1">
    <source>
        <dbReference type="SAM" id="MobiDB-lite"/>
    </source>
</evidence>
<feature type="compositionally biased region" description="Low complexity" evidence="1">
    <location>
        <begin position="227"/>
        <end position="245"/>
    </location>
</feature>
<dbReference type="PANTHER" id="PTHR48407:SF1">
    <property type="entry name" value="CRANIOFACIAL DEVELOPMENT PROTEIN 1"/>
    <property type="match status" value="1"/>
</dbReference>
<dbReference type="EMBL" id="FR823385">
    <property type="protein sequence ID" value="CBZ50972.1"/>
    <property type="molecule type" value="Genomic_DNA"/>
</dbReference>
<reference evidence="5" key="3">
    <citation type="journal article" date="2012" name="PLoS Pathog.">
        <title>Comparative genomics of the apicomplexan parasites Toxoplasma gondii and Neospora caninum: Coccidia differing in host range and transmission strategy.</title>
        <authorList>
            <person name="Reid A.J."/>
            <person name="Vermont S.J."/>
            <person name="Cotton J.A."/>
            <person name="Harris D."/>
            <person name="Hill-Cawthorne G.A."/>
            <person name="Konen-Waisman S."/>
            <person name="Latham S.M."/>
            <person name="Mourier T."/>
            <person name="Norton R."/>
            <person name="Quail M.A."/>
            <person name="Sanders M."/>
            <person name="Shanmugam D."/>
            <person name="Sohal A."/>
            <person name="Wasmuth J.D."/>
            <person name="Brunk B."/>
            <person name="Grigg M.E."/>
            <person name="Howard J.C."/>
            <person name="Parkinson J."/>
            <person name="Roos D.S."/>
            <person name="Trees A.J."/>
            <person name="Berriman M."/>
            <person name="Pain A."/>
            <person name="Wastling J.M."/>
        </authorList>
    </citation>
    <scope>NUCLEOTIDE SEQUENCE [LARGE SCALE GENOMIC DNA]</scope>
    <source>
        <strain evidence="5">Liverpool</strain>
    </source>
</reference>
<feature type="compositionally biased region" description="Low complexity" evidence="1">
    <location>
        <begin position="453"/>
        <end position="466"/>
    </location>
</feature>